<dbReference type="EMBL" id="JAKHPH010000005">
    <property type="protein sequence ID" value="MCZ3667315.1"/>
    <property type="molecule type" value="Genomic_DNA"/>
</dbReference>
<dbReference type="RefSeq" id="WP_124031671.1">
    <property type="nucleotide sequence ID" value="NZ_CAKMAX010000004.1"/>
</dbReference>
<accession>A0AAW5WSE4</accession>
<evidence type="ECO:0000313" key="4">
    <source>
        <dbReference type="EMBL" id="MCZ3667315.1"/>
    </source>
</evidence>
<comment type="similarity">
    <text evidence="1">Belongs to the peptidase C59 family.</text>
</comment>
<dbReference type="AlphaFoldDB" id="A0AAW5WSE4"/>
<feature type="domain" description="Choloylglycine hydrolase/NAAA C-terminal" evidence="3">
    <location>
        <begin position="2"/>
        <end position="271"/>
    </location>
</feature>
<evidence type="ECO:0000313" key="5">
    <source>
        <dbReference type="EMBL" id="MCZ3781221.1"/>
    </source>
</evidence>
<dbReference type="InterPro" id="IPR052193">
    <property type="entry name" value="Peptidase_C59"/>
</dbReference>
<dbReference type="SUPFAM" id="SSF56235">
    <property type="entry name" value="N-terminal nucleophile aminohydrolases (Ntn hydrolases)"/>
    <property type="match status" value="1"/>
</dbReference>
<sequence>MCTVLTLDREKLFGRTMDFPPRTPWRLTFLPAGYRWCPASEEKTIDNHYAILGGMRLVDDHYLIGDGINDQGLVCAELFFPVAASYGQARPGRLTLTPQDFIHWALGSHATVQEVISDLENINVVKKRWFDGIQYPFHWFLMDSTGSYGIEPLAGKLVVFKNTVGVYTNTPAYPVQIEKLNRYLGNDSESQFTAQTKIDLAKMNAQITGRNSSDRFILAAQARWGSKISTVEELKSFLQSVTIPKNAQHPHNYTHYQAIINQQTGEYRFYNQLTGETTTDNIKKHAQEKEIQRFE</sequence>
<comment type="caution">
    <text evidence="4">The sequence shown here is derived from an EMBL/GenBank/DDBJ whole genome shotgun (WGS) entry which is preliminary data.</text>
</comment>
<protein>
    <submittedName>
        <fullName evidence="4">Linear amide C-N hydrolase</fullName>
    </submittedName>
</protein>
<evidence type="ECO:0000259" key="3">
    <source>
        <dbReference type="Pfam" id="PF02275"/>
    </source>
</evidence>
<evidence type="ECO:0000256" key="2">
    <source>
        <dbReference type="ARBA" id="ARBA00022801"/>
    </source>
</evidence>
<organism evidence="4 6">
    <name type="scientific">Limosilactobacillus vaginalis</name>
    <dbReference type="NCBI Taxonomy" id="1633"/>
    <lineage>
        <taxon>Bacteria</taxon>
        <taxon>Bacillati</taxon>
        <taxon>Bacillota</taxon>
        <taxon>Bacilli</taxon>
        <taxon>Lactobacillales</taxon>
        <taxon>Lactobacillaceae</taxon>
        <taxon>Limosilactobacillus</taxon>
    </lineage>
</organism>
<dbReference type="PANTHER" id="PTHR35527:SF2">
    <property type="entry name" value="HYDROLASE"/>
    <property type="match status" value="1"/>
</dbReference>
<keyword evidence="2 4" id="KW-0378">Hydrolase</keyword>
<name>A0AAW5WSE4_9LACO</name>
<gene>
    <name evidence="5" type="ORF">L2504_03555</name>
    <name evidence="4" type="ORF">L2724_03320</name>
</gene>
<dbReference type="Proteomes" id="UP001527392">
    <property type="component" value="Unassembled WGS sequence"/>
</dbReference>
<evidence type="ECO:0000313" key="6">
    <source>
        <dbReference type="Proteomes" id="UP001212401"/>
    </source>
</evidence>
<dbReference type="PANTHER" id="PTHR35527">
    <property type="entry name" value="CHOLOYLGLYCINE HYDROLASE"/>
    <property type="match status" value="1"/>
</dbReference>
<dbReference type="Proteomes" id="UP001212401">
    <property type="component" value="Unassembled WGS sequence"/>
</dbReference>
<keyword evidence="7" id="KW-1185">Reference proteome</keyword>
<dbReference type="EMBL" id="JAKHMS010000005">
    <property type="protein sequence ID" value="MCZ3781221.1"/>
    <property type="molecule type" value="Genomic_DNA"/>
</dbReference>
<evidence type="ECO:0000256" key="1">
    <source>
        <dbReference type="ARBA" id="ARBA00006625"/>
    </source>
</evidence>
<dbReference type="InterPro" id="IPR029055">
    <property type="entry name" value="Ntn_hydrolases_N"/>
</dbReference>
<reference evidence="4 7" key="1">
    <citation type="submission" date="2022-01" db="EMBL/GenBank/DDBJ databases">
        <title>VMRC isolate genome collection.</title>
        <authorList>
            <person name="France M."/>
            <person name="Rutt L."/>
            <person name="Humphrys M."/>
            <person name="Ravel J."/>
        </authorList>
    </citation>
    <scope>NUCLEOTIDE SEQUENCE</scope>
    <source>
        <strain evidence="5 7">C0030B4</strain>
        <strain evidence="4">C0048A1</strain>
    </source>
</reference>
<dbReference type="Pfam" id="PF02275">
    <property type="entry name" value="CBAH"/>
    <property type="match status" value="1"/>
</dbReference>
<proteinExistence type="inferred from homology"/>
<dbReference type="Gene3D" id="3.60.60.10">
    <property type="entry name" value="Penicillin V Acylase, Chain A"/>
    <property type="match status" value="1"/>
</dbReference>
<evidence type="ECO:0000313" key="7">
    <source>
        <dbReference type="Proteomes" id="UP001527392"/>
    </source>
</evidence>
<dbReference type="GO" id="GO:0016787">
    <property type="term" value="F:hydrolase activity"/>
    <property type="evidence" value="ECO:0007669"/>
    <property type="project" value="UniProtKB-KW"/>
</dbReference>
<dbReference type="InterPro" id="IPR029132">
    <property type="entry name" value="CBAH/NAAA_C"/>
</dbReference>